<dbReference type="RefSeq" id="WP_379598356.1">
    <property type="nucleotide sequence ID" value="NZ_JBHRTN010000018.1"/>
</dbReference>
<name>A0ABV7G5G3_9PROT</name>
<evidence type="ECO:0000313" key="2">
    <source>
        <dbReference type="Proteomes" id="UP001595593"/>
    </source>
</evidence>
<comment type="caution">
    <text evidence="1">The sequence shown here is derived from an EMBL/GenBank/DDBJ whole genome shotgun (WGS) entry which is preliminary data.</text>
</comment>
<dbReference type="Proteomes" id="UP001595593">
    <property type="component" value="Unassembled WGS sequence"/>
</dbReference>
<reference evidence="2" key="1">
    <citation type="journal article" date="2019" name="Int. J. Syst. Evol. Microbiol.">
        <title>The Global Catalogue of Microorganisms (GCM) 10K type strain sequencing project: providing services to taxonomists for standard genome sequencing and annotation.</title>
        <authorList>
            <consortium name="The Broad Institute Genomics Platform"/>
            <consortium name="The Broad Institute Genome Sequencing Center for Infectious Disease"/>
            <person name="Wu L."/>
            <person name="Ma J."/>
        </authorList>
    </citation>
    <scope>NUCLEOTIDE SEQUENCE [LARGE SCALE GENOMIC DNA]</scope>
    <source>
        <strain evidence="2">KCTC 52094</strain>
    </source>
</reference>
<organism evidence="1 2">
    <name type="scientific">Teichococcus globiformis</name>
    <dbReference type="NCBI Taxonomy" id="2307229"/>
    <lineage>
        <taxon>Bacteria</taxon>
        <taxon>Pseudomonadati</taxon>
        <taxon>Pseudomonadota</taxon>
        <taxon>Alphaproteobacteria</taxon>
        <taxon>Acetobacterales</taxon>
        <taxon>Roseomonadaceae</taxon>
        <taxon>Roseomonas</taxon>
    </lineage>
</organism>
<gene>
    <name evidence="1" type="ORF">ACFOD4_17120</name>
</gene>
<protein>
    <submittedName>
        <fullName evidence="1">Uncharacterized protein</fullName>
    </submittedName>
</protein>
<evidence type="ECO:0000313" key="1">
    <source>
        <dbReference type="EMBL" id="MFC3126789.1"/>
    </source>
</evidence>
<accession>A0ABV7G5G3</accession>
<dbReference type="EMBL" id="JBHRTN010000018">
    <property type="protein sequence ID" value="MFC3126789.1"/>
    <property type="molecule type" value="Genomic_DNA"/>
</dbReference>
<proteinExistence type="predicted"/>
<sequence>MMRLSFCGTAVRAGLVESLRRDDGSGKGVCGGLAMRNGVTKRGGTALNLAPMTDTSPTRRIVPQTGPHLWSGATLSPSDWMLPLGAEAGTEIEAALADPAHPMPRLTPLLSEVADRLAHGMGFCLMRGLPQLADPEALLRLLGSRIGAPIALPPSQGALHAEPCDALLLLCCARAEMALESAAARHNALMKSDRAALEALYRPLPQREGPDRPVFVLHHGVFAARLDETAAAAEAAAALTALRATADPALPLRITLHPGDLLAVNPFLVWAGRQEGFTTLALRMEPTRLMGPFAVPAEDTR</sequence>
<keyword evidence="2" id="KW-1185">Reference proteome</keyword>
<dbReference type="SUPFAM" id="SSF51197">
    <property type="entry name" value="Clavaminate synthase-like"/>
    <property type="match status" value="1"/>
</dbReference>